<protein>
    <submittedName>
        <fullName evidence="2">Uncharacterized protein</fullName>
    </submittedName>
</protein>
<reference evidence="2 3" key="1">
    <citation type="submission" date="2018-06" db="EMBL/GenBank/DDBJ databases">
        <title>Comparative genomics reveals the genomic features of Rhizophagus irregularis, R. cerebriforme, R. diaphanum and Gigaspora rosea, and their symbiotic lifestyle signature.</title>
        <authorList>
            <person name="Morin E."/>
            <person name="San Clemente H."/>
            <person name="Chen E.C.H."/>
            <person name="De La Providencia I."/>
            <person name="Hainaut M."/>
            <person name="Kuo A."/>
            <person name="Kohler A."/>
            <person name="Murat C."/>
            <person name="Tang N."/>
            <person name="Roy S."/>
            <person name="Loubradou J."/>
            <person name="Henrissat B."/>
            <person name="Grigoriev I.V."/>
            <person name="Corradi N."/>
            <person name="Roux C."/>
            <person name="Martin F.M."/>
        </authorList>
    </citation>
    <scope>NUCLEOTIDE SEQUENCE [LARGE SCALE GENOMIC DNA]</scope>
    <source>
        <strain evidence="2 3">DAOM 194757</strain>
    </source>
</reference>
<sequence>MYTQENIDHAPAESEAPPSRPESPEIVEENNGAFYHRGAKAVSIAKYKYKIRDDSVKPRQFLGTDTEDGIEAILSERQGHSLHEFIDGDDLLRPFIDFDLSREKFDKIKPKLKLTAKEIRDLLYRAFKEVCLEIYPDWNRKTLTIASSSDEKKMSLHISTFGLRLKNIAKVAVFTELVRKKLPIDLQEKDIVDNIANKSSFSLRMLNTPKVIEIKCNESGKKSYKHIRPKRAIFPKDSSVFDFMLRPPNDETPVIDSPILNSLKSDVNNSPISIPGLNINIENSSISVSELIRICNNSIESSETELQLVKELLEHANISGYEVSYPTENYPNTFYLKHITPSNCPLCKREDKEQNDHIHENDNAYVIRNKKSYSFYCYRANDKRDLGTRKPSIKLTINESAKDRENKFSIPPKLEKSRISDLNDNFVWGNLLDMCISEQRYTRKEVYKAIQATVACVQTTSRLWLFKMEDSDNGLYFDIASKLDLANYKISITEHGEN</sequence>
<name>A0A397UF86_9GLOM</name>
<dbReference type="EMBL" id="QKWP01001454">
    <property type="protein sequence ID" value="RIB08844.1"/>
    <property type="molecule type" value="Genomic_DNA"/>
</dbReference>
<keyword evidence="3" id="KW-1185">Reference proteome</keyword>
<comment type="caution">
    <text evidence="2">The sequence shown here is derived from an EMBL/GenBank/DDBJ whole genome shotgun (WGS) entry which is preliminary data.</text>
</comment>
<evidence type="ECO:0000313" key="3">
    <source>
        <dbReference type="Proteomes" id="UP000266673"/>
    </source>
</evidence>
<dbReference type="AlphaFoldDB" id="A0A397UF86"/>
<accession>A0A397UF86</accession>
<evidence type="ECO:0000313" key="2">
    <source>
        <dbReference type="EMBL" id="RIB08844.1"/>
    </source>
</evidence>
<dbReference type="OrthoDB" id="2395931at2759"/>
<dbReference type="Proteomes" id="UP000266673">
    <property type="component" value="Unassembled WGS sequence"/>
</dbReference>
<proteinExistence type="predicted"/>
<evidence type="ECO:0000256" key="1">
    <source>
        <dbReference type="SAM" id="MobiDB-lite"/>
    </source>
</evidence>
<feature type="compositionally biased region" description="Basic and acidic residues" evidence="1">
    <location>
        <begin position="1"/>
        <end position="12"/>
    </location>
</feature>
<gene>
    <name evidence="2" type="ORF">C2G38_2210559</name>
</gene>
<organism evidence="2 3">
    <name type="scientific">Gigaspora rosea</name>
    <dbReference type="NCBI Taxonomy" id="44941"/>
    <lineage>
        <taxon>Eukaryota</taxon>
        <taxon>Fungi</taxon>
        <taxon>Fungi incertae sedis</taxon>
        <taxon>Mucoromycota</taxon>
        <taxon>Glomeromycotina</taxon>
        <taxon>Glomeromycetes</taxon>
        <taxon>Diversisporales</taxon>
        <taxon>Gigasporaceae</taxon>
        <taxon>Gigaspora</taxon>
    </lineage>
</organism>
<feature type="region of interest" description="Disordered" evidence="1">
    <location>
        <begin position="1"/>
        <end position="26"/>
    </location>
</feature>